<dbReference type="PANTHER" id="PTHR30461:SF26">
    <property type="entry name" value="RESOLVASE HOMOLOG YNEB"/>
    <property type="match status" value="1"/>
</dbReference>
<proteinExistence type="inferred from homology"/>
<comment type="similarity">
    <text evidence="1">Belongs to the site-specific recombinase resolvase family.</text>
</comment>
<evidence type="ECO:0000256" key="3">
    <source>
        <dbReference type="ARBA" id="ARBA00023125"/>
    </source>
</evidence>
<keyword evidence="9" id="KW-1185">Reference proteome</keyword>
<evidence type="ECO:0000256" key="4">
    <source>
        <dbReference type="ARBA" id="ARBA00023172"/>
    </source>
</evidence>
<dbReference type="Gene3D" id="3.40.50.1390">
    <property type="entry name" value="Resolvase, N-terminal catalytic domain"/>
    <property type="match status" value="1"/>
</dbReference>
<dbReference type="AlphaFoldDB" id="A0A4V1RU28"/>
<dbReference type="Proteomes" id="UP000290759">
    <property type="component" value="Unassembled WGS sequence"/>
</dbReference>
<evidence type="ECO:0000313" key="9">
    <source>
        <dbReference type="Proteomes" id="UP000290759"/>
    </source>
</evidence>
<evidence type="ECO:0000313" key="8">
    <source>
        <dbReference type="EMBL" id="RYC29704.1"/>
    </source>
</evidence>
<evidence type="ECO:0000256" key="1">
    <source>
        <dbReference type="ARBA" id="ARBA00009913"/>
    </source>
</evidence>
<dbReference type="InterPro" id="IPR050639">
    <property type="entry name" value="SSR_resolvase"/>
</dbReference>
<reference evidence="8 9" key="1">
    <citation type="submission" date="2018-12" db="EMBL/GenBank/DDBJ databases">
        <authorList>
            <person name="Grouzdev D.S."/>
            <person name="Krutkina M.S."/>
        </authorList>
    </citation>
    <scope>NUCLEOTIDE SEQUENCE [LARGE SCALE GENOMIC DNA]</scope>
    <source>
        <strain evidence="8 9">RmlP026</strain>
    </source>
</reference>
<dbReference type="InterPro" id="IPR036162">
    <property type="entry name" value="Resolvase-like_N_sf"/>
</dbReference>
<protein>
    <submittedName>
        <fullName evidence="8">Recombinase family protein</fullName>
    </submittedName>
</protein>
<dbReference type="InterPro" id="IPR006118">
    <property type="entry name" value="Recombinase_CS"/>
</dbReference>
<feature type="active site" description="O-(5'-phospho-DNA)-serine intermediate" evidence="5 6">
    <location>
        <position position="10"/>
    </location>
</feature>
<sequence length="215" mass="23121">MRVVAYVRVSTSEQAASGDSLDTQRRQCVGYAMMKGLEVDEVFVEAGVSGSVPLAERPEGARMLASVGKGDMIVTPKLDRMFRNASDALGTLEEVKAQGIQLHMLDLGGDVCGNGISKLVFTILSAVAENERDRIRERIRDVKRNLKAKGIYGGGKRPFGFDVDPDGRLVENAAEQAALADMRARRAAGESFATIGATIGKPAMSVKRMLDRFGA</sequence>
<dbReference type="RefSeq" id="WP_129229132.1">
    <property type="nucleotide sequence ID" value="NZ_QYBB01000042.1"/>
</dbReference>
<dbReference type="SMART" id="SM00857">
    <property type="entry name" value="Resolvase"/>
    <property type="match status" value="1"/>
</dbReference>
<organism evidence="8 9">
    <name type="scientific">Lichenibacterium minor</name>
    <dbReference type="NCBI Taxonomy" id="2316528"/>
    <lineage>
        <taxon>Bacteria</taxon>
        <taxon>Pseudomonadati</taxon>
        <taxon>Pseudomonadota</taxon>
        <taxon>Alphaproteobacteria</taxon>
        <taxon>Hyphomicrobiales</taxon>
        <taxon>Lichenihabitantaceae</taxon>
        <taxon>Lichenibacterium</taxon>
    </lineage>
</organism>
<dbReference type="InterPro" id="IPR006119">
    <property type="entry name" value="Resolv_N"/>
</dbReference>
<dbReference type="GO" id="GO:0015074">
    <property type="term" value="P:DNA integration"/>
    <property type="evidence" value="ECO:0007669"/>
    <property type="project" value="UniProtKB-KW"/>
</dbReference>
<accession>A0A4V1RU28</accession>
<dbReference type="PANTHER" id="PTHR30461">
    <property type="entry name" value="DNA-INVERTASE FROM LAMBDOID PROPHAGE"/>
    <property type="match status" value="1"/>
</dbReference>
<evidence type="ECO:0000256" key="5">
    <source>
        <dbReference type="PIRSR" id="PIRSR606118-50"/>
    </source>
</evidence>
<evidence type="ECO:0000256" key="2">
    <source>
        <dbReference type="ARBA" id="ARBA00022908"/>
    </source>
</evidence>
<dbReference type="Pfam" id="PF00239">
    <property type="entry name" value="Resolvase"/>
    <property type="match status" value="1"/>
</dbReference>
<evidence type="ECO:0000256" key="6">
    <source>
        <dbReference type="PROSITE-ProRule" id="PRU10137"/>
    </source>
</evidence>
<dbReference type="EMBL" id="QYBB01000042">
    <property type="protein sequence ID" value="RYC29704.1"/>
    <property type="molecule type" value="Genomic_DNA"/>
</dbReference>
<dbReference type="OrthoDB" id="9800103at2"/>
<reference evidence="8 9" key="2">
    <citation type="submission" date="2019-02" db="EMBL/GenBank/DDBJ databases">
        <title>'Lichenibacterium ramalinii' gen. nov. sp. nov., 'Lichenibacterium minor' gen. nov. sp. nov.</title>
        <authorList>
            <person name="Pankratov T."/>
        </authorList>
    </citation>
    <scope>NUCLEOTIDE SEQUENCE [LARGE SCALE GENOMIC DNA]</scope>
    <source>
        <strain evidence="8 9">RmlP026</strain>
    </source>
</reference>
<dbReference type="GO" id="GO:0000150">
    <property type="term" value="F:DNA strand exchange activity"/>
    <property type="evidence" value="ECO:0007669"/>
    <property type="project" value="InterPro"/>
</dbReference>
<dbReference type="GO" id="GO:0003677">
    <property type="term" value="F:DNA binding"/>
    <property type="evidence" value="ECO:0007669"/>
    <property type="project" value="UniProtKB-KW"/>
</dbReference>
<gene>
    <name evidence="8" type="ORF">D3273_22455</name>
</gene>
<dbReference type="PROSITE" id="PS00397">
    <property type="entry name" value="RECOMBINASES_1"/>
    <property type="match status" value="1"/>
</dbReference>
<feature type="domain" description="Resolvase/invertase-type recombinase catalytic" evidence="7">
    <location>
        <begin position="2"/>
        <end position="150"/>
    </location>
</feature>
<name>A0A4V1RU28_9HYPH</name>
<keyword evidence="2" id="KW-0229">DNA integration</keyword>
<evidence type="ECO:0000259" key="7">
    <source>
        <dbReference type="PROSITE" id="PS51736"/>
    </source>
</evidence>
<comment type="caution">
    <text evidence="8">The sequence shown here is derived from an EMBL/GenBank/DDBJ whole genome shotgun (WGS) entry which is preliminary data.</text>
</comment>
<dbReference type="SUPFAM" id="SSF53041">
    <property type="entry name" value="Resolvase-like"/>
    <property type="match status" value="1"/>
</dbReference>
<keyword evidence="3" id="KW-0238">DNA-binding</keyword>
<dbReference type="CDD" id="cd03768">
    <property type="entry name" value="SR_ResInv"/>
    <property type="match status" value="1"/>
</dbReference>
<dbReference type="PROSITE" id="PS51736">
    <property type="entry name" value="RECOMBINASES_3"/>
    <property type="match status" value="1"/>
</dbReference>
<keyword evidence="4" id="KW-0233">DNA recombination</keyword>